<dbReference type="SUPFAM" id="SSF48452">
    <property type="entry name" value="TPR-like"/>
    <property type="match status" value="1"/>
</dbReference>
<dbReference type="EMBL" id="CAJOBC010001874">
    <property type="protein sequence ID" value="CAF3703482.1"/>
    <property type="molecule type" value="Genomic_DNA"/>
</dbReference>
<dbReference type="PROSITE" id="PS50005">
    <property type="entry name" value="TPR"/>
    <property type="match status" value="1"/>
</dbReference>
<dbReference type="PANTHER" id="PTHR46512:SF10">
    <property type="entry name" value="FK506-BINDING PROTEIN-LIKE"/>
    <property type="match status" value="1"/>
</dbReference>
<evidence type="ECO:0000313" key="2">
    <source>
        <dbReference type="EMBL" id="CAF0924615.1"/>
    </source>
</evidence>
<dbReference type="Proteomes" id="UP000663829">
    <property type="component" value="Unassembled WGS sequence"/>
</dbReference>
<dbReference type="InterPro" id="IPR019734">
    <property type="entry name" value="TPR_rpt"/>
</dbReference>
<keyword evidence="4" id="KW-1185">Reference proteome</keyword>
<dbReference type="AlphaFoldDB" id="A0A814B5S0"/>
<dbReference type="SMART" id="SM00028">
    <property type="entry name" value="TPR"/>
    <property type="match status" value="3"/>
</dbReference>
<protein>
    <submittedName>
        <fullName evidence="2">Uncharacterized protein</fullName>
    </submittedName>
</protein>
<dbReference type="InterPro" id="IPR011990">
    <property type="entry name" value="TPR-like_helical_dom_sf"/>
</dbReference>
<keyword evidence="1" id="KW-0802">TPR repeat</keyword>
<dbReference type="EMBL" id="CAJNOQ010001874">
    <property type="protein sequence ID" value="CAF0924615.1"/>
    <property type="molecule type" value="Genomic_DNA"/>
</dbReference>
<accession>A0A814B5S0</accession>
<dbReference type="PANTHER" id="PTHR46512">
    <property type="entry name" value="PEPTIDYLPROLYL ISOMERASE"/>
    <property type="match status" value="1"/>
</dbReference>
<evidence type="ECO:0000313" key="3">
    <source>
        <dbReference type="EMBL" id="CAF3703482.1"/>
    </source>
</evidence>
<dbReference type="Pfam" id="PF00515">
    <property type="entry name" value="TPR_1"/>
    <property type="match status" value="1"/>
</dbReference>
<gene>
    <name evidence="2" type="ORF">GPM918_LOCUS9847</name>
    <name evidence="3" type="ORF">SRO942_LOCUS9848</name>
</gene>
<evidence type="ECO:0000256" key="1">
    <source>
        <dbReference type="PROSITE-ProRule" id="PRU00339"/>
    </source>
</evidence>
<dbReference type="InterPro" id="IPR050754">
    <property type="entry name" value="FKBP4/5/8-like"/>
</dbReference>
<sequence length="356" mass="41650">MYLCNESDAYLFPKIMSTILDHKSEEFVLSTNNNSKETNNVQTLYFSSDESNGNNHSNETNSNNSHLYQLSNMSFSKIITKHGHGLNAPNEGSQCKIYVKNLSINYLLDYNEHCNDLLPFEKEQDIQLGFYKTIIADYIHKCLFTMKKNEKCELTFEYCSQSVQEQSNIETSSSVHFDMKFLVHLIDFERQCEIYNMPIQTLYDYALIHKQNANIFFEKKIYSYALKLYHRSLSYASNFTTDEPNEENNELLKELDKLIVSIYTNIAALQLKYSNNHSVIINCSHALYLEPTYIKALFRRGCAYLNLNDYELALNDFRLAQTLEPNDVKIQQYLKQTTQKLEQYEKTLSNSLKKLF</sequence>
<proteinExistence type="predicted"/>
<comment type="caution">
    <text evidence="2">The sequence shown here is derived from an EMBL/GenBank/DDBJ whole genome shotgun (WGS) entry which is preliminary data.</text>
</comment>
<dbReference type="OrthoDB" id="433738at2759"/>
<organism evidence="2 4">
    <name type="scientific">Didymodactylos carnosus</name>
    <dbReference type="NCBI Taxonomy" id="1234261"/>
    <lineage>
        <taxon>Eukaryota</taxon>
        <taxon>Metazoa</taxon>
        <taxon>Spiralia</taxon>
        <taxon>Gnathifera</taxon>
        <taxon>Rotifera</taxon>
        <taxon>Eurotatoria</taxon>
        <taxon>Bdelloidea</taxon>
        <taxon>Philodinida</taxon>
        <taxon>Philodinidae</taxon>
        <taxon>Didymodactylos</taxon>
    </lineage>
</organism>
<feature type="repeat" description="TPR" evidence="1">
    <location>
        <begin position="294"/>
        <end position="327"/>
    </location>
</feature>
<reference evidence="2" key="1">
    <citation type="submission" date="2021-02" db="EMBL/GenBank/DDBJ databases">
        <authorList>
            <person name="Nowell W R."/>
        </authorList>
    </citation>
    <scope>NUCLEOTIDE SEQUENCE</scope>
</reference>
<dbReference type="Proteomes" id="UP000681722">
    <property type="component" value="Unassembled WGS sequence"/>
</dbReference>
<dbReference type="Gene3D" id="1.25.40.10">
    <property type="entry name" value="Tetratricopeptide repeat domain"/>
    <property type="match status" value="1"/>
</dbReference>
<evidence type="ECO:0000313" key="4">
    <source>
        <dbReference type="Proteomes" id="UP000663829"/>
    </source>
</evidence>
<name>A0A814B5S0_9BILA</name>